<keyword evidence="6 11" id="KW-0812">Transmembrane</keyword>
<name>A0A8J6JAM3_9FIRM</name>
<evidence type="ECO:0000256" key="10">
    <source>
        <dbReference type="ARBA" id="ARBA00023136"/>
    </source>
</evidence>
<dbReference type="InterPro" id="IPR003594">
    <property type="entry name" value="HATPase_dom"/>
</dbReference>
<comment type="catalytic activity">
    <reaction evidence="1">
        <text>ATP + protein L-histidine = ADP + protein N-phospho-L-histidine.</text>
        <dbReference type="EC" id="2.7.13.3"/>
    </reaction>
</comment>
<evidence type="ECO:0000256" key="3">
    <source>
        <dbReference type="ARBA" id="ARBA00012438"/>
    </source>
</evidence>
<keyword evidence="14" id="KW-1185">Reference proteome</keyword>
<comment type="subcellular location">
    <subcellularLocation>
        <location evidence="2">Cell membrane</location>
        <topology evidence="2">Multi-pass membrane protein</topology>
    </subcellularLocation>
</comment>
<dbReference type="GO" id="GO:0016036">
    <property type="term" value="P:cellular response to phosphate starvation"/>
    <property type="evidence" value="ECO:0007669"/>
    <property type="project" value="TreeGrafter"/>
</dbReference>
<comment type="caution">
    <text evidence="13">The sequence shown here is derived from an EMBL/GenBank/DDBJ whole genome shotgun (WGS) entry which is preliminary data.</text>
</comment>
<dbReference type="PRINTS" id="PR00344">
    <property type="entry name" value="BCTRLSENSOR"/>
</dbReference>
<dbReference type="RefSeq" id="WP_186918387.1">
    <property type="nucleotide sequence ID" value="NZ_JACOPQ010000002.1"/>
</dbReference>
<evidence type="ECO:0000256" key="7">
    <source>
        <dbReference type="ARBA" id="ARBA00022777"/>
    </source>
</evidence>
<dbReference type="PROSITE" id="PS50109">
    <property type="entry name" value="HIS_KIN"/>
    <property type="match status" value="1"/>
</dbReference>
<evidence type="ECO:0000256" key="6">
    <source>
        <dbReference type="ARBA" id="ARBA00022692"/>
    </source>
</evidence>
<dbReference type="InterPro" id="IPR005467">
    <property type="entry name" value="His_kinase_dom"/>
</dbReference>
<evidence type="ECO:0000259" key="12">
    <source>
        <dbReference type="PROSITE" id="PS50109"/>
    </source>
</evidence>
<dbReference type="GO" id="GO:0004721">
    <property type="term" value="F:phosphoprotein phosphatase activity"/>
    <property type="evidence" value="ECO:0007669"/>
    <property type="project" value="TreeGrafter"/>
</dbReference>
<dbReference type="GO" id="GO:0000155">
    <property type="term" value="F:phosphorelay sensor kinase activity"/>
    <property type="evidence" value="ECO:0007669"/>
    <property type="project" value="InterPro"/>
</dbReference>
<evidence type="ECO:0000256" key="11">
    <source>
        <dbReference type="SAM" id="Phobius"/>
    </source>
</evidence>
<evidence type="ECO:0000256" key="8">
    <source>
        <dbReference type="ARBA" id="ARBA00022989"/>
    </source>
</evidence>
<dbReference type="SUPFAM" id="SSF47384">
    <property type="entry name" value="Homodimeric domain of signal transducing histidine kinase"/>
    <property type="match status" value="1"/>
</dbReference>
<feature type="domain" description="Histidine kinase" evidence="12">
    <location>
        <begin position="126"/>
        <end position="331"/>
    </location>
</feature>
<dbReference type="PANTHER" id="PTHR45453">
    <property type="entry name" value="PHOSPHATE REGULON SENSOR PROTEIN PHOR"/>
    <property type="match status" value="1"/>
</dbReference>
<reference evidence="13" key="1">
    <citation type="submission" date="2020-08" db="EMBL/GenBank/DDBJ databases">
        <title>Genome public.</title>
        <authorList>
            <person name="Liu C."/>
            <person name="Sun Q."/>
        </authorList>
    </citation>
    <scope>NUCLEOTIDE SEQUENCE</scope>
    <source>
        <strain evidence="13">NSJ-52</strain>
    </source>
</reference>
<organism evidence="13 14">
    <name type="scientific">Lawsonibacter faecis</name>
    <dbReference type="NCBI Taxonomy" id="2763052"/>
    <lineage>
        <taxon>Bacteria</taxon>
        <taxon>Bacillati</taxon>
        <taxon>Bacillota</taxon>
        <taxon>Clostridia</taxon>
        <taxon>Eubacteriales</taxon>
        <taxon>Oscillospiraceae</taxon>
        <taxon>Lawsonibacter</taxon>
    </lineage>
</organism>
<dbReference type="EC" id="2.7.13.3" evidence="3"/>
<evidence type="ECO:0000256" key="2">
    <source>
        <dbReference type="ARBA" id="ARBA00004651"/>
    </source>
</evidence>
<keyword evidence="5" id="KW-0808">Transferase</keyword>
<dbReference type="Gene3D" id="3.30.565.10">
    <property type="entry name" value="Histidine kinase-like ATPase, C-terminal domain"/>
    <property type="match status" value="1"/>
</dbReference>
<sequence length="336" mass="36744">MTFGAFLSDRLGALVLRTACAAAAAAFLLATGTSPGVLTIVLIAWLFVAAGALAADYFRCRAHLEELEAIMDGLDQKHLFAECAPKPRTAYERRLLALMRRSGRAMIGAVSDAQASQREYREYIESWVHEIKTPMTAAQLLCRGTEAETRRKLSRELAQIGNHVERALFYARTESPEKDFVIRRTTLADIAAQAIGHHRTLLIQSGVRIETEGLDCAVYTDEKWAAFLLGQLLQNAVRYRGASPVLSLSARLLGRQVQLTVSDNGIGIPAHELPRVFDRGFTGSNGRARGGSTGIGLYLCRRLAGFLEIDLRIKSEEGRGTAVLLTFPAGETLSKV</sequence>
<gene>
    <name evidence="13" type="ORF">H8S62_02645</name>
</gene>
<dbReference type="Proteomes" id="UP000607645">
    <property type="component" value="Unassembled WGS sequence"/>
</dbReference>
<keyword evidence="10 11" id="KW-0472">Membrane</keyword>
<dbReference type="AlphaFoldDB" id="A0A8J6JAM3"/>
<feature type="transmembrane region" description="Helical" evidence="11">
    <location>
        <begin position="12"/>
        <end position="30"/>
    </location>
</feature>
<keyword evidence="9" id="KW-0902">Two-component regulatory system</keyword>
<accession>A0A8J6JAM3</accession>
<evidence type="ECO:0000313" key="14">
    <source>
        <dbReference type="Proteomes" id="UP000607645"/>
    </source>
</evidence>
<keyword evidence="8 11" id="KW-1133">Transmembrane helix</keyword>
<dbReference type="SMART" id="SM00387">
    <property type="entry name" value="HATPase_c"/>
    <property type="match status" value="1"/>
</dbReference>
<dbReference type="SUPFAM" id="SSF55874">
    <property type="entry name" value="ATPase domain of HSP90 chaperone/DNA topoisomerase II/histidine kinase"/>
    <property type="match status" value="1"/>
</dbReference>
<evidence type="ECO:0000256" key="5">
    <source>
        <dbReference type="ARBA" id="ARBA00022679"/>
    </source>
</evidence>
<dbReference type="PANTHER" id="PTHR45453:SF2">
    <property type="entry name" value="HISTIDINE KINASE"/>
    <property type="match status" value="1"/>
</dbReference>
<evidence type="ECO:0000313" key="13">
    <source>
        <dbReference type="EMBL" id="MBC5735911.1"/>
    </source>
</evidence>
<keyword evidence="7 13" id="KW-0418">Kinase</keyword>
<keyword evidence="4" id="KW-1003">Cell membrane</keyword>
<dbReference type="InterPro" id="IPR050351">
    <property type="entry name" value="BphY/WalK/GraS-like"/>
</dbReference>
<evidence type="ECO:0000256" key="9">
    <source>
        <dbReference type="ARBA" id="ARBA00023012"/>
    </source>
</evidence>
<proteinExistence type="predicted"/>
<protein>
    <recommendedName>
        <fullName evidence="3">histidine kinase</fullName>
        <ecNumber evidence="3">2.7.13.3</ecNumber>
    </recommendedName>
</protein>
<evidence type="ECO:0000256" key="1">
    <source>
        <dbReference type="ARBA" id="ARBA00000085"/>
    </source>
</evidence>
<dbReference type="InterPro" id="IPR036097">
    <property type="entry name" value="HisK_dim/P_sf"/>
</dbReference>
<dbReference type="EMBL" id="JACOPQ010000002">
    <property type="protein sequence ID" value="MBC5735911.1"/>
    <property type="molecule type" value="Genomic_DNA"/>
</dbReference>
<dbReference type="InterPro" id="IPR004358">
    <property type="entry name" value="Sig_transdc_His_kin-like_C"/>
</dbReference>
<dbReference type="GO" id="GO:0005886">
    <property type="term" value="C:plasma membrane"/>
    <property type="evidence" value="ECO:0007669"/>
    <property type="project" value="UniProtKB-SubCell"/>
</dbReference>
<feature type="transmembrane region" description="Helical" evidence="11">
    <location>
        <begin position="36"/>
        <end position="58"/>
    </location>
</feature>
<dbReference type="Pfam" id="PF02518">
    <property type="entry name" value="HATPase_c"/>
    <property type="match status" value="1"/>
</dbReference>
<dbReference type="InterPro" id="IPR036890">
    <property type="entry name" value="HATPase_C_sf"/>
</dbReference>
<evidence type="ECO:0000256" key="4">
    <source>
        <dbReference type="ARBA" id="ARBA00022475"/>
    </source>
</evidence>